<dbReference type="SUPFAM" id="SSF50969">
    <property type="entry name" value="YVTN repeat-like/Quinoprotein amine dehydrogenase"/>
    <property type="match status" value="1"/>
</dbReference>
<dbReference type="InterPro" id="IPR011044">
    <property type="entry name" value="Quino_amine_DH_bsu"/>
</dbReference>
<feature type="region of interest" description="Disordered" evidence="1">
    <location>
        <begin position="24"/>
        <end position="43"/>
    </location>
</feature>
<dbReference type="Pfam" id="PF20138">
    <property type="entry name" value="DUF6528"/>
    <property type="match status" value="1"/>
</dbReference>
<sequence>MRKMLKTGAVCCLIILEFACGSKSGDTTSPDTTTPPVVQTPQPYPGQLLALTNDATKELVLYDPMITDWNTDAARKWKWTPTTGQGFSANEIKIWGGGTDFKLRKRSFGQDTAIAALCDNSMAAVIGFPSGQRIWSKIINANVHSAELLPDGNIALAASDGNWVRVYAASQGADNGVYAEFPLSQAHAVLWDPGINGIWVTGQDVATKAHILTAVTVGGTTANPVLTELTQYRATLPTAWGHEVSPYYGNTNLLWVTTNGGEYIFNKTTKTFSTAPTNNLTFVKGIGNQPSGQIVLTRPDANKNPRPAVSCTMNDWSTSTVDFYTAGGQWQGARIVSGACFYKVKVVYDNYQ</sequence>
<proteinExistence type="predicted"/>
<dbReference type="RefSeq" id="WP_111593927.1">
    <property type="nucleotide sequence ID" value="NZ_QLMA01000007.1"/>
</dbReference>
<reference evidence="2 3" key="1">
    <citation type="submission" date="2018-06" db="EMBL/GenBank/DDBJ databases">
        <title>Genomic Encyclopedia of Archaeal and Bacterial Type Strains, Phase II (KMG-II): from individual species to whole genera.</title>
        <authorList>
            <person name="Goeker M."/>
        </authorList>
    </citation>
    <scope>NUCLEOTIDE SEQUENCE [LARGE SCALE GENOMIC DNA]</scope>
    <source>
        <strain evidence="2 3">DSM 29821</strain>
    </source>
</reference>
<evidence type="ECO:0000256" key="1">
    <source>
        <dbReference type="SAM" id="MobiDB-lite"/>
    </source>
</evidence>
<accession>A0A327VPR5</accession>
<evidence type="ECO:0000313" key="2">
    <source>
        <dbReference type="EMBL" id="RAJ77325.1"/>
    </source>
</evidence>
<name>A0A327VPR5_9BACT</name>
<evidence type="ECO:0000313" key="3">
    <source>
        <dbReference type="Proteomes" id="UP000249819"/>
    </source>
</evidence>
<dbReference type="AlphaFoldDB" id="A0A327VPR5"/>
<protein>
    <submittedName>
        <fullName evidence="2">Uncharacterized protein</fullName>
    </submittedName>
</protein>
<keyword evidence="3" id="KW-1185">Reference proteome</keyword>
<comment type="caution">
    <text evidence="2">The sequence shown here is derived from an EMBL/GenBank/DDBJ whole genome shotgun (WGS) entry which is preliminary data.</text>
</comment>
<gene>
    <name evidence="2" type="ORF">CLV59_10792</name>
</gene>
<organism evidence="2 3">
    <name type="scientific">Chitinophaga dinghuensis</name>
    <dbReference type="NCBI Taxonomy" id="1539050"/>
    <lineage>
        <taxon>Bacteria</taxon>
        <taxon>Pseudomonadati</taxon>
        <taxon>Bacteroidota</taxon>
        <taxon>Chitinophagia</taxon>
        <taxon>Chitinophagales</taxon>
        <taxon>Chitinophagaceae</taxon>
        <taxon>Chitinophaga</taxon>
    </lineage>
</organism>
<dbReference type="InterPro" id="IPR045383">
    <property type="entry name" value="DUF6528"/>
</dbReference>
<dbReference type="OrthoDB" id="1007317at2"/>
<dbReference type="EMBL" id="QLMA01000007">
    <property type="protein sequence ID" value="RAJ77325.1"/>
    <property type="molecule type" value="Genomic_DNA"/>
</dbReference>
<dbReference type="Proteomes" id="UP000249819">
    <property type="component" value="Unassembled WGS sequence"/>
</dbReference>
<feature type="compositionally biased region" description="Low complexity" evidence="1">
    <location>
        <begin position="24"/>
        <end position="41"/>
    </location>
</feature>